<comment type="caution">
    <text evidence="2">The sequence shown here is derived from an EMBL/GenBank/DDBJ whole genome shotgun (WGS) entry which is preliminary data.</text>
</comment>
<feature type="signal peptide" evidence="1">
    <location>
        <begin position="1"/>
        <end position="27"/>
    </location>
</feature>
<dbReference type="OrthoDB" id="5242542at2"/>
<protein>
    <submittedName>
        <fullName evidence="2">Uncharacterized protein</fullName>
    </submittedName>
</protein>
<name>A0A2T4UCP5_9ACTN</name>
<proteinExistence type="predicted"/>
<reference evidence="2 3" key="1">
    <citation type="submission" date="2018-03" db="EMBL/GenBank/DDBJ databases">
        <title>Aquarubrobacter algicola gen. nov., sp. nov., a novel actinobacterium isolated from shallow eutrophic lake during the end of cyanobacterial harmful algal blooms.</title>
        <authorList>
            <person name="Chun S.J."/>
        </authorList>
    </citation>
    <scope>NUCLEOTIDE SEQUENCE [LARGE SCALE GENOMIC DNA]</scope>
    <source>
        <strain evidence="2 3">Seoho-28</strain>
    </source>
</reference>
<gene>
    <name evidence="2" type="ORF">C7Y72_20665</name>
</gene>
<dbReference type="EMBL" id="PYYB01000004">
    <property type="protein sequence ID" value="PTL54986.1"/>
    <property type="molecule type" value="Genomic_DNA"/>
</dbReference>
<sequence>MPTCSPIRRAALAAGILTLAVPAAASATVTQQVQNDGSVYTNITPGLAITNVEPRVTIVAASEDLPKYYKYTVVGPNGAPVAVDNACLKLQFGPIARLVQYVGNGTYTMTTTLYSDNACATPTTGGATGQFTINAAAAIQTPTTPLLTRDPGSFARKTYSFPTGVTVNARQEILYKNFGVFDPTVGISGATPTDSLFSLNGAAQVTFPAPGRYTFTTRAKGGSTPAYTPWTAPQFVDVKGPFDLDSTRYIDNRGPSYRIRLKFRENVNGKVRLRLRKSGKYRTIGTVTAKNGVLTKRFTARSSGRYQLRAEFQGSALVAPGTITLGFRVTRRFI</sequence>
<dbReference type="AlphaFoldDB" id="A0A2T4UCP5"/>
<keyword evidence="3" id="KW-1185">Reference proteome</keyword>
<evidence type="ECO:0000313" key="3">
    <source>
        <dbReference type="Proteomes" id="UP000240739"/>
    </source>
</evidence>
<evidence type="ECO:0000256" key="1">
    <source>
        <dbReference type="SAM" id="SignalP"/>
    </source>
</evidence>
<accession>A0A2T4UCP5</accession>
<dbReference type="Proteomes" id="UP000240739">
    <property type="component" value="Unassembled WGS sequence"/>
</dbReference>
<organism evidence="2 3">
    <name type="scientific">Paraconexibacter algicola</name>
    <dbReference type="NCBI Taxonomy" id="2133960"/>
    <lineage>
        <taxon>Bacteria</taxon>
        <taxon>Bacillati</taxon>
        <taxon>Actinomycetota</taxon>
        <taxon>Thermoleophilia</taxon>
        <taxon>Solirubrobacterales</taxon>
        <taxon>Paraconexibacteraceae</taxon>
        <taxon>Paraconexibacter</taxon>
    </lineage>
</organism>
<feature type="chain" id="PRO_5015716611" evidence="1">
    <location>
        <begin position="28"/>
        <end position="334"/>
    </location>
</feature>
<keyword evidence="1" id="KW-0732">Signal</keyword>
<evidence type="ECO:0000313" key="2">
    <source>
        <dbReference type="EMBL" id="PTL54986.1"/>
    </source>
</evidence>
<dbReference type="RefSeq" id="WP_107571087.1">
    <property type="nucleotide sequence ID" value="NZ_PYYB01000004.1"/>
</dbReference>